<accession>A0A0A9AX52</accession>
<organism evidence="1">
    <name type="scientific">Arundo donax</name>
    <name type="common">Giant reed</name>
    <name type="synonym">Donax arundinaceus</name>
    <dbReference type="NCBI Taxonomy" id="35708"/>
    <lineage>
        <taxon>Eukaryota</taxon>
        <taxon>Viridiplantae</taxon>
        <taxon>Streptophyta</taxon>
        <taxon>Embryophyta</taxon>
        <taxon>Tracheophyta</taxon>
        <taxon>Spermatophyta</taxon>
        <taxon>Magnoliopsida</taxon>
        <taxon>Liliopsida</taxon>
        <taxon>Poales</taxon>
        <taxon>Poaceae</taxon>
        <taxon>PACMAD clade</taxon>
        <taxon>Arundinoideae</taxon>
        <taxon>Arundineae</taxon>
        <taxon>Arundo</taxon>
    </lineage>
</organism>
<reference evidence="1" key="2">
    <citation type="journal article" date="2015" name="Data Brief">
        <title>Shoot transcriptome of the giant reed, Arundo donax.</title>
        <authorList>
            <person name="Barrero R.A."/>
            <person name="Guerrero F.D."/>
            <person name="Moolhuijzen P."/>
            <person name="Goolsby J.A."/>
            <person name="Tidwell J."/>
            <person name="Bellgard S.E."/>
            <person name="Bellgard M.I."/>
        </authorList>
    </citation>
    <scope>NUCLEOTIDE SEQUENCE</scope>
    <source>
        <tissue evidence="1">Shoot tissue taken approximately 20 cm above the soil surface</tissue>
    </source>
</reference>
<name>A0A0A9AX52_ARUDO</name>
<sequence length="23" mass="2455">MILEIHVMLSAATNLVSGLGTQR</sequence>
<proteinExistence type="predicted"/>
<dbReference type="EMBL" id="GBRH01242214">
    <property type="protein sequence ID" value="JAD55681.1"/>
    <property type="molecule type" value="Transcribed_RNA"/>
</dbReference>
<reference evidence="1" key="1">
    <citation type="submission" date="2014-09" db="EMBL/GenBank/DDBJ databases">
        <authorList>
            <person name="Magalhaes I.L.F."/>
            <person name="Oliveira U."/>
            <person name="Santos F.R."/>
            <person name="Vidigal T.H.D.A."/>
            <person name="Brescovit A.D."/>
            <person name="Santos A.J."/>
        </authorList>
    </citation>
    <scope>NUCLEOTIDE SEQUENCE</scope>
    <source>
        <tissue evidence="1">Shoot tissue taken approximately 20 cm above the soil surface</tissue>
    </source>
</reference>
<evidence type="ECO:0000313" key="1">
    <source>
        <dbReference type="EMBL" id="JAD55681.1"/>
    </source>
</evidence>
<dbReference type="AlphaFoldDB" id="A0A0A9AX52"/>
<protein>
    <submittedName>
        <fullName evidence="1">Uncharacterized protein</fullName>
    </submittedName>
</protein>